<evidence type="ECO:0000313" key="3">
    <source>
        <dbReference type="EMBL" id="VDM97800.1"/>
    </source>
</evidence>
<feature type="region of interest" description="Disordered" evidence="1">
    <location>
        <begin position="1"/>
        <end position="50"/>
    </location>
</feature>
<feature type="compositionally biased region" description="Basic and acidic residues" evidence="1">
    <location>
        <begin position="103"/>
        <end position="112"/>
    </location>
</feature>
<reference evidence="3 4" key="2">
    <citation type="submission" date="2018-11" db="EMBL/GenBank/DDBJ databases">
        <authorList>
            <consortium name="Pathogen Informatics"/>
        </authorList>
    </citation>
    <scope>NUCLEOTIDE SEQUENCE [LARGE SCALE GENOMIC DNA]</scope>
</reference>
<evidence type="ECO:0000313" key="4">
    <source>
        <dbReference type="Proteomes" id="UP000276776"/>
    </source>
</evidence>
<keyword evidence="4" id="KW-1185">Reference proteome</keyword>
<feature type="compositionally biased region" description="Acidic residues" evidence="1">
    <location>
        <begin position="18"/>
        <end position="35"/>
    </location>
</feature>
<dbReference type="WBParaSite" id="TCLT_0000205201-mRNA-1">
    <property type="protein sequence ID" value="TCLT_0000205201-mRNA-1"/>
    <property type="gene ID" value="TCLT_0000205201"/>
</dbReference>
<name>A0A0N5CPB5_THECL</name>
<dbReference type="AlphaFoldDB" id="A0A0N5CPB5"/>
<accession>A0A0N5CPB5</accession>
<evidence type="ECO:0000256" key="2">
    <source>
        <dbReference type="SAM" id="SignalP"/>
    </source>
</evidence>
<protein>
    <submittedName>
        <fullName evidence="5">Secreted protein</fullName>
    </submittedName>
</protein>
<feature type="signal peptide" evidence="2">
    <location>
        <begin position="1"/>
        <end position="18"/>
    </location>
</feature>
<sequence length="125" mass="14068">MMPFVTSALALFTGSGSPDDDDDGDDDNDDEDDHDGDSVNNIDIDNNKNKEYSTSISSYNLQNLPTYSTLKLEKEHQIQRKSNNLHSFHSSSTLTKSPISEYYSRENDARAYDDDDANMNNGELF</sequence>
<dbReference type="Proteomes" id="UP000276776">
    <property type="component" value="Unassembled WGS sequence"/>
</dbReference>
<feature type="chain" id="PRO_5043126355" evidence="2">
    <location>
        <begin position="19"/>
        <end position="125"/>
    </location>
</feature>
<gene>
    <name evidence="3" type="ORF">TCLT_LOCUS2053</name>
</gene>
<keyword evidence="2" id="KW-0732">Signal</keyword>
<feature type="region of interest" description="Disordered" evidence="1">
    <location>
        <begin position="81"/>
        <end position="125"/>
    </location>
</feature>
<feature type="compositionally biased region" description="Polar residues" evidence="1">
    <location>
        <begin position="81"/>
        <end position="98"/>
    </location>
</feature>
<organism evidence="5">
    <name type="scientific">Thelazia callipaeda</name>
    <name type="common">Oriental eyeworm</name>
    <name type="synonym">Parasitic nematode</name>
    <dbReference type="NCBI Taxonomy" id="103827"/>
    <lineage>
        <taxon>Eukaryota</taxon>
        <taxon>Metazoa</taxon>
        <taxon>Ecdysozoa</taxon>
        <taxon>Nematoda</taxon>
        <taxon>Chromadorea</taxon>
        <taxon>Rhabditida</taxon>
        <taxon>Spirurina</taxon>
        <taxon>Spiruromorpha</taxon>
        <taxon>Thelazioidea</taxon>
        <taxon>Thelaziidae</taxon>
        <taxon>Thelazia</taxon>
    </lineage>
</organism>
<evidence type="ECO:0000256" key="1">
    <source>
        <dbReference type="SAM" id="MobiDB-lite"/>
    </source>
</evidence>
<evidence type="ECO:0000313" key="5">
    <source>
        <dbReference type="WBParaSite" id="TCLT_0000205201-mRNA-1"/>
    </source>
</evidence>
<reference evidence="5" key="1">
    <citation type="submission" date="2017-02" db="UniProtKB">
        <authorList>
            <consortium name="WormBaseParasite"/>
        </authorList>
    </citation>
    <scope>IDENTIFICATION</scope>
</reference>
<dbReference type="EMBL" id="UYYF01000347">
    <property type="protein sequence ID" value="VDM97800.1"/>
    <property type="molecule type" value="Genomic_DNA"/>
</dbReference>
<proteinExistence type="predicted"/>